<organism evidence="1">
    <name type="scientific">Picea glauca</name>
    <name type="common">White spruce</name>
    <name type="synonym">Pinus glauca</name>
    <dbReference type="NCBI Taxonomy" id="3330"/>
    <lineage>
        <taxon>Eukaryota</taxon>
        <taxon>Viridiplantae</taxon>
        <taxon>Streptophyta</taxon>
        <taxon>Embryophyta</taxon>
        <taxon>Tracheophyta</taxon>
        <taxon>Spermatophyta</taxon>
        <taxon>Pinopsida</taxon>
        <taxon>Pinidae</taxon>
        <taxon>Conifers I</taxon>
        <taxon>Pinales</taxon>
        <taxon>Pinaceae</taxon>
        <taxon>Picea</taxon>
    </lineage>
</organism>
<accession>A0A101LWT3</accession>
<comment type="caution">
    <text evidence="1">The sequence shown here is derived from an EMBL/GenBank/DDBJ whole genome shotgun (WGS) entry which is preliminary data.</text>
</comment>
<dbReference type="AlphaFoldDB" id="A0A101LWT3"/>
<evidence type="ECO:0000313" key="1">
    <source>
        <dbReference type="EMBL" id="KUM46796.1"/>
    </source>
</evidence>
<sequence length="93" mass="10712">MFYHHLCTINNRASKQFIQVSNPNTFHDNQNTFGDFNNSTLPGVFVATRIKLRKFNQAFLQFRPSTETRKLTFSSILTMPSNILNCTVPTPMI</sequence>
<keyword evidence="1" id="KW-0496">Mitochondrion</keyword>
<name>A0A101LWT3_PICGL</name>
<reference evidence="1" key="1">
    <citation type="journal article" date="2015" name="Genome Biol. Evol.">
        <title>Organellar Genomes of White Spruce (Picea glauca): Assembly and Annotation.</title>
        <authorList>
            <person name="Jackman S.D."/>
            <person name="Warren R.L."/>
            <person name="Gibb E.A."/>
            <person name="Vandervalk B.P."/>
            <person name="Mohamadi H."/>
            <person name="Chu J."/>
            <person name="Raymond A."/>
            <person name="Pleasance S."/>
            <person name="Coope R."/>
            <person name="Wildung M.R."/>
            <person name="Ritland C.E."/>
            <person name="Bousquet J."/>
            <person name="Jones S.J."/>
            <person name="Bohlmann J."/>
            <person name="Birol I."/>
        </authorList>
    </citation>
    <scope>NUCLEOTIDE SEQUENCE [LARGE SCALE GENOMIC DNA]</scope>
    <source>
        <tissue evidence="1">Flushing bud</tissue>
    </source>
</reference>
<protein>
    <submittedName>
        <fullName evidence="1">Uncharacterized protein</fullName>
    </submittedName>
</protein>
<proteinExistence type="predicted"/>
<gene>
    <name evidence="1" type="ORF">ABT39_MTgene6251</name>
</gene>
<dbReference type="EMBL" id="LKAM01000009">
    <property type="protein sequence ID" value="KUM46796.1"/>
    <property type="molecule type" value="Genomic_DNA"/>
</dbReference>
<geneLocation type="mitochondrion" evidence="1"/>